<evidence type="ECO:0000256" key="4">
    <source>
        <dbReference type="ARBA" id="ARBA00023163"/>
    </source>
</evidence>
<feature type="region of interest" description="Disordered" evidence="7">
    <location>
        <begin position="1"/>
        <end position="53"/>
    </location>
</feature>
<accession>Q8H8B1</accession>
<dbReference type="AlphaFoldDB" id="Q8H8B1"/>
<evidence type="ECO:0000256" key="5">
    <source>
        <dbReference type="ARBA" id="ARBA00023242"/>
    </source>
</evidence>
<evidence type="ECO:0000259" key="8">
    <source>
        <dbReference type="PROSITE" id="PS51754"/>
    </source>
</evidence>
<keyword evidence="2 6" id="KW-0678">Repressor</keyword>
<feature type="domain" description="OVATE" evidence="8">
    <location>
        <begin position="107"/>
        <end position="171"/>
    </location>
</feature>
<dbReference type="GO" id="GO:0005634">
    <property type="term" value="C:nucleus"/>
    <property type="evidence" value="ECO:0007669"/>
    <property type="project" value="UniProtKB-SubCell"/>
</dbReference>
<dbReference type="InterPro" id="IPR038933">
    <property type="entry name" value="Ovate"/>
</dbReference>
<feature type="compositionally biased region" description="Low complexity" evidence="7">
    <location>
        <begin position="199"/>
        <end position="209"/>
    </location>
</feature>
<feature type="compositionally biased region" description="Polar residues" evidence="7">
    <location>
        <begin position="210"/>
        <end position="232"/>
    </location>
</feature>
<feature type="compositionally biased region" description="Low complexity" evidence="7">
    <location>
        <begin position="1"/>
        <end position="12"/>
    </location>
</feature>
<dbReference type="PROSITE" id="PS51754">
    <property type="entry name" value="OVATE"/>
    <property type="match status" value="1"/>
</dbReference>
<name>Q8H8B1_ORYSJ</name>
<dbReference type="Pfam" id="PF04844">
    <property type="entry name" value="Ovate"/>
    <property type="match status" value="1"/>
</dbReference>
<evidence type="ECO:0000313" key="9">
    <source>
        <dbReference type="EMBL" id="AAN06847.1"/>
    </source>
</evidence>
<keyword evidence="4 6" id="KW-0804">Transcription</keyword>
<comment type="function">
    <text evidence="6">Transcriptional repressor that regulates multiple aspects of plant growth and development.</text>
</comment>
<dbReference type="GO" id="GO:0045892">
    <property type="term" value="P:negative regulation of DNA-templated transcription"/>
    <property type="evidence" value="ECO:0007669"/>
    <property type="project" value="UniProtKB-UniRule"/>
</dbReference>
<keyword evidence="5 6" id="KW-0539">Nucleus</keyword>
<reference evidence="10" key="1">
    <citation type="journal article" date="2005" name="Nature">
        <title>The map-based sequence of the rice genome.</title>
        <authorList>
            <consortium name="International rice genome sequencing project (IRGSP)"/>
            <person name="Matsumoto T."/>
            <person name="Wu J."/>
            <person name="Kanamori H."/>
            <person name="Katayose Y."/>
            <person name="Fujisawa M."/>
            <person name="Namiki N."/>
            <person name="Mizuno H."/>
            <person name="Yamamoto K."/>
            <person name="Antonio B.A."/>
            <person name="Baba T."/>
            <person name="Sakata K."/>
            <person name="Nagamura Y."/>
            <person name="Aoki H."/>
            <person name="Arikawa K."/>
            <person name="Arita K."/>
            <person name="Bito T."/>
            <person name="Chiden Y."/>
            <person name="Fujitsuka N."/>
            <person name="Fukunaka R."/>
            <person name="Hamada M."/>
            <person name="Harada C."/>
            <person name="Hayashi A."/>
            <person name="Hijishita S."/>
            <person name="Honda M."/>
            <person name="Hosokawa S."/>
            <person name="Ichikawa Y."/>
            <person name="Idonuma A."/>
            <person name="Iijima M."/>
            <person name="Ikeda M."/>
            <person name="Ikeno M."/>
            <person name="Ito K."/>
            <person name="Ito S."/>
            <person name="Ito T."/>
            <person name="Ito Y."/>
            <person name="Ito Y."/>
            <person name="Iwabuchi A."/>
            <person name="Kamiya K."/>
            <person name="Karasawa W."/>
            <person name="Kurita K."/>
            <person name="Katagiri S."/>
            <person name="Kikuta A."/>
            <person name="Kobayashi H."/>
            <person name="Kobayashi N."/>
            <person name="Machita K."/>
            <person name="Maehara T."/>
            <person name="Masukawa M."/>
            <person name="Mizubayashi T."/>
            <person name="Mukai Y."/>
            <person name="Nagasaki H."/>
            <person name="Nagata Y."/>
            <person name="Naito S."/>
            <person name="Nakashima M."/>
            <person name="Nakama Y."/>
            <person name="Nakamichi Y."/>
            <person name="Nakamura M."/>
            <person name="Meguro A."/>
            <person name="Negishi M."/>
            <person name="Ohta I."/>
            <person name="Ohta T."/>
            <person name="Okamoto M."/>
            <person name="Ono N."/>
            <person name="Saji S."/>
            <person name="Sakaguchi M."/>
            <person name="Sakai K."/>
            <person name="Shibata M."/>
            <person name="Shimokawa T."/>
            <person name="Song J."/>
            <person name="Takazaki Y."/>
            <person name="Terasawa K."/>
            <person name="Tsugane M."/>
            <person name="Tsuji K."/>
            <person name="Ueda S."/>
            <person name="Waki K."/>
            <person name="Yamagata H."/>
            <person name="Yamamoto M."/>
            <person name="Yamamoto S."/>
            <person name="Yamane H."/>
            <person name="Yoshiki S."/>
            <person name="Yoshihara R."/>
            <person name="Yukawa K."/>
            <person name="Zhong H."/>
            <person name="Yano M."/>
            <person name="Yuan Q."/>
            <person name="Ouyang S."/>
            <person name="Liu J."/>
            <person name="Jones K.M."/>
            <person name="Gansberger K."/>
            <person name="Moffat K."/>
            <person name="Hill J."/>
            <person name="Bera J."/>
            <person name="Fadrosh D."/>
            <person name="Jin S."/>
            <person name="Johri S."/>
            <person name="Kim M."/>
            <person name="Overton L."/>
            <person name="Reardon M."/>
            <person name="Tsitrin T."/>
            <person name="Vuong H."/>
            <person name="Weaver B."/>
            <person name="Ciecko A."/>
            <person name="Tallon L."/>
            <person name="Jackson J."/>
            <person name="Pai G."/>
            <person name="Aken S.V."/>
            <person name="Utterback T."/>
            <person name="Reidmuller S."/>
            <person name="Feldblyum T."/>
            <person name="Hsiao J."/>
            <person name="Zismann V."/>
            <person name="Iobst S."/>
            <person name="de Vazeille A.R."/>
            <person name="Buell C.R."/>
            <person name="Ying K."/>
            <person name="Li Y."/>
            <person name="Lu T."/>
            <person name="Huang Y."/>
            <person name="Zhao Q."/>
            <person name="Feng Q."/>
            <person name="Zhang L."/>
            <person name="Zhu J."/>
            <person name="Weng Q."/>
            <person name="Mu J."/>
            <person name="Lu Y."/>
            <person name="Fan D."/>
            <person name="Liu Y."/>
            <person name="Guan J."/>
            <person name="Zhang Y."/>
            <person name="Yu S."/>
            <person name="Liu X."/>
            <person name="Zhang Y."/>
            <person name="Hong G."/>
            <person name="Han B."/>
            <person name="Choisne N."/>
            <person name="Demange N."/>
            <person name="Orjeda G."/>
            <person name="Samain S."/>
            <person name="Cattolico L."/>
            <person name="Pelletier E."/>
            <person name="Couloux A."/>
            <person name="Segurens B."/>
            <person name="Wincker P."/>
            <person name="D'Hont A."/>
            <person name="Scarpelli C."/>
            <person name="Weissenbach J."/>
            <person name="Salanoubat M."/>
            <person name="Quetier F."/>
            <person name="Yu Y."/>
            <person name="Kim H.R."/>
            <person name="Rambo T."/>
            <person name="Currie J."/>
            <person name="Collura K."/>
            <person name="Luo M."/>
            <person name="Yang T."/>
            <person name="Ammiraju J.S.S."/>
            <person name="Engler F."/>
            <person name="Soderlund C."/>
            <person name="Wing R.A."/>
            <person name="Palmer L.E."/>
            <person name="de la Bastide M."/>
            <person name="Spiegel L."/>
            <person name="Nascimento L."/>
            <person name="Zutavern T."/>
            <person name="O'Shaughnessy A."/>
            <person name="Dike S."/>
            <person name="Dedhia N."/>
            <person name="Preston R."/>
            <person name="Balija V."/>
            <person name="McCombie W.R."/>
            <person name="Chow T."/>
            <person name="Chen H."/>
            <person name="Chung M."/>
            <person name="Chen C."/>
            <person name="Shaw J."/>
            <person name="Wu H."/>
            <person name="Hsiao K."/>
            <person name="Chao Y."/>
            <person name="Chu M."/>
            <person name="Cheng C."/>
            <person name="Hour A."/>
            <person name="Lee P."/>
            <person name="Lin S."/>
            <person name="Lin Y."/>
            <person name="Liou J."/>
            <person name="Liu S."/>
            <person name="Hsing Y."/>
            <person name="Raghuvanshi S."/>
            <person name="Mohanty A."/>
            <person name="Bharti A.K."/>
            <person name="Gaur A."/>
            <person name="Gupta V."/>
            <person name="Kumar D."/>
            <person name="Ravi V."/>
            <person name="Vij S."/>
            <person name="Kapur A."/>
            <person name="Khurana P."/>
            <person name="Khurana P."/>
            <person name="Khurana J.P."/>
            <person name="Tyagi A.K."/>
            <person name="Gaikwad K."/>
            <person name="Singh A."/>
            <person name="Dalal V."/>
            <person name="Srivastava S."/>
            <person name="Dixit A."/>
            <person name="Pal A.K."/>
            <person name="Ghazi I.A."/>
            <person name="Yadav M."/>
            <person name="Pandit A."/>
            <person name="Bhargava A."/>
            <person name="Sureshbabu K."/>
            <person name="Batra K."/>
            <person name="Sharma T.R."/>
            <person name="Mohapatra T."/>
            <person name="Singh N.K."/>
            <person name="Messing J."/>
            <person name="Nelson A.B."/>
            <person name="Fuks G."/>
            <person name="Kavchok S."/>
            <person name="Keizer G."/>
            <person name="Linton E."/>
            <person name="Llaca V."/>
            <person name="Song R."/>
            <person name="Tanyolac B."/>
            <person name="Young S."/>
            <person name="Ho-Il K."/>
            <person name="Hahn J.H."/>
            <person name="Sangsakoo G."/>
            <person name="Vanavichit A."/>
            <person name="de Mattos Luiz.A.T."/>
            <person name="Zimmer P.D."/>
            <person name="Malone G."/>
            <person name="Dellagostin O."/>
            <person name="de Oliveira A.C."/>
            <person name="Bevan M."/>
            <person name="Bancroft I."/>
            <person name="Minx P."/>
            <person name="Cordum H."/>
            <person name="Wilson R."/>
            <person name="Cheng Z."/>
            <person name="Jin W."/>
            <person name="Jiang J."/>
            <person name="Leong S.A."/>
            <person name="Iwama H."/>
            <person name="Gojobori T."/>
            <person name="Itoh T."/>
            <person name="Niimura Y."/>
            <person name="Fujii Y."/>
            <person name="Habara T."/>
            <person name="Sakai H."/>
            <person name="Sato Y."/>
            <person name="Wilson G."/>
            <person name="Kumar K."/>
            <person name="McCouch S."/>
            <person name="Juretic N."/>
            <person name="Hoen D."/>
            <person name="Wright S."/>
            <person name="Bruskiewich R."/>
            <person name="Bureau T."/>
            <person name="Miyao A."/>
            <person name="Hirochika H."/>
            <person name="Nishikawa T."/>
            <person name="Kadowaki K."/>
            <person name="Sugiura M."/>
            <person name="Burr B."/>
            <person name="Sasaki T."/>
        </authorList>
    </citation>
    <scope>NUCLEOTIDE SEQUENCE [LARGE SCALE GENOMIC DNA]</scope>
    <source>
        <strain evidence="10">cv. Nipponbare</strain>
    </source>
</reference>
<comment type="subcellular location">
    <subcellularLocation>
        <location evidence="1 6">Nucleus</location>
    </subcellularLocation>
</comment>
<keyword evidence="3 6" id="KW-0805">Transcription regulation</keyword>
<dbReference type="PANTHER" id="PTHR33057:SF21">
    <property type="entry name" value="TRANSCRIPTION REPRESSOR"/>
    <property type="match status" value="1"/>
</dbReference>
<organism evidence="9 10">
    <name type="scientific">Oryza sativa subsp. japonica</name>
    <name type="common">Rice</name>
    <dbReference type="NCBI Taxonomy" id="39947"/>
    <lineage>
        <taxon>Eukaryota</taxon>
        <taxon>Viridiplantae</taxon>
        <taxon>Streptophyta</taxon>
        <taxon>Embryophyta</taxon>
        <taxon>Tracheophyta</taxon>
        <taxon>Spermatophyta</taxon>
        <taxon>Magnoliopsida</taxon>
        <taxon>Liliopsida</taxon>
        <taxon>Poales</taxon>
        <taxon>Poaceae</taxon>
        <taxon>BOP clade</taxon>
        <taxon>Oryzoideae</taxon>
        <taxon>Oryzeae</taxon>
        <taxon>Oryzinae</taxon>
        <taxon>Oryza</taxon>
        <taxon>Oryza sativa</taxon>
    </lineage>
</organism>
<dbReference type="NCBIfam" id="TIGR01568">
    <property type="entry name" value="A_thal_3678"/>
    <property type="match status" value="1"/>
</dbReference>
<dbReference type="PANTHER" id="PTHR33057">
    <property type="entry name" value="TRANSCRIPTION REPRESSOR OFP7-RELATED"/>
    <property type="match status" value="1"/>
</dbReference>
<feature type="region of interest" description="Disordered" evidence="7">
    <location>
        <begin position="199"/>
        <end position="232"/>
    </location>
</feature>
<dbReference type="InterPro" id="IPR006458">
    <property type="entry name" value="Ovate_C"/>
</dbReference>
<evidence type="ECO:0000256" key="2">
    <source>
        <dbReference type="ARBA" id="ARBA00022491"/>
    </source>
</evidence>
<evidence type="ECO:0000256" key="6">
    <source>
        <dbReference type="RuleBase" id="RU367028"/>
    </source>
</evidence>
<reference evidence="10" key="2">
    <citation type="journal article" date="2008" name="Nucleic Acids Res.">
        <title>The rice annotation project database (RAP-DB): 2008 update.</title>
        <authorList>
            <consortium name="The rice annotation project (RAP)"/>
        </authorList>
    </citation>
    <scope>GENOME REANNOTATION</scope>
    <source>
        <strain evidence="10">cv. Nipponbare</strain>
    </source>
</reference>
<gene>
    <name evidence="9" type="primary">OJ1134F05.18</name>
</gene>
<proteinExistence type="predicted"/>
<evidence type="ECO:0000313" key="10">
    <source>
        <dbReference type="Proteomes" id="UP000000763"/>
    </source>
</evidence>
<sequence>MAQSDDASTSTSAGGGGGCTAETSPCSSSSSLRCKNSGGVGGEDDDDGVGGGGAVVAENASALSDSGLSSAIASRRFFLSSPGRSNSIVDSSAHGAAVGVGAAGVAVPTYSPDPHADFLRSMEEMVAALRLDARRRGDRARLHELLLCYLALNDRRAHKEFSILFTSYLSLSVLTQVVNYPVNEVSSLERTMLRSLQQQQKQRWSSNQQTPASCTTIQSETRSGKSTTGQQHYTSFLTGSDADIQLLLHLSPHLNQSQLFLTGYRNLNLLRMAQVVAF</sequence>
<dbReference type="Proteomes" id="UP000000763">
    <property type="component" value="Chromosome 3"/>
</dbReference>
<evidence type="ECO:0000256" key="3">
    <source>
        <dbReference type="ARBA" id="ARBA00023015"/>
    </source>
</evidence>
<evidence type="ECO:0000256" key="1">
    <source>
        <dbReference type="ARBA" id="ARBA00004123"/>
    </source>
</evidence>
<evidence type="ECO:0000256" key="7">
    <source>
        <dbReference type="SAM" id="MobiDB-lite"/>
    </source>
</evidence>
<feature type="compositionally biased region" description="Low complexity" evidence="7">
    <location>
        <begin position="20"/>
        <end position="31"/>
    </location>
</feature>
<dbReference type="EMBL" id="AC099401">
    <property type="protein sequence ID" value="AAN06847.1"/>
    <property type="molecule type" value="Genomic_DNA"/>
</dbReference>
<protein>
    <recommendedName>
        <fullName evidence="6">Transcription repressor</fullName>
    </recommendedName>
    <alternativeName>
        <fullName evidence="6">Ovate family protein</fullName>
    </alternativeName>
</protein>